<dbReference type="Proteomes" id="UP001529235">
    <property type="component" value="Unassembled WGS sequence"/>
</dbReference>
<dbReference type="InterPro" id="IPR050171">
    <property type="entry name" value="MFS_Transporters"/>
</dbReference>
<evidence type="ECO:0000256" key="3">
    <source>
        <dbReference type="ARBA" id="ARBA00022475"/>
    </source>
</evidence>
<feature type="transmembrane region" description="Helical" evidence="7">
    <location>
        <begin position="72"/>
        <end position="91"/>
    </location>
</feature>
<dbReference type="PANTHER" id="PTHR23517">
    <property type="entry name" value="RESISTANCE PROTEIN MDTM, PUTATIVE-RELATED-RELATED"/>
    <property type="match status" value="1"/>
</dbReference>
<sequence length="405" mass="44373">MKNRESIIMIAMLLVTTVGSLSVFIIGTVAKFVMEDLKLSYSLMGFAISIQRIASTITALFIGYAIDRLGPLNVLFMTMTISVSSLFLTPLSQGLELLLATRVVAGAVFPAYWPSCTKITSFAISRRRIGFATALFESGSVVGVVITYLLIPVTNSWRELFVISTLISLILAFAAIALLSKEVKTSYKGLRHGIGMGFGVNAKSREIVERAIIIFFAFLLALQPWAFYTSWLSTYIMEKTRTEIKDIWIPITVFLLIGMVLGIVSSISSDKIGGLKGRKMVLSITLGVTAISLYMLTLSTSNIFVWFFVATSIVSYRAFLPLAWAIINDIIPQNLAGFISSVNALAGQISMMITPIIMAYIRDVIGSFDISVAILALFVFISIPLYLCLKPVSPTNRNCILQIGI</sequence>
<evidence type="ECO:0000313" key="10">
    <source>
        <dbReference type="Proteomes" id="UP001529235"/>
    </source>
</evidence>
<keyword evidence="2" id="KW-0813">Transport</keyword>
<feature type="transmembrane region" description="Helical" evidence="7">
    <location>
        <begin position="367"/>
        <end position="389"/>
    </location>
</feature>
<feature type="transmembrane region" description="Helical" evidence="7">
    <location>
        <begin position="97"/>
        <end position="117"/>
    </location>
</feature>
<keyword evidence="4 7" id="KW-0812">Transmembrane</keyword>
<protein>
    <submittedName>
        <fullName evidence="9">MFS transporter</fullName>
    </submittedName>
</protein>
<feature type="transmembrane region" description="Helical" evidence="7">
    <location>
        <begin position="129"/>
        <end position="151"/>
    </location>
</feature>
<accession>A0ABD4Z6M6</accession>
<keyword evidence="5 7" id="KW-1133">Transmembrane helix</keyword>
<evidence type="ECO:0000259" key="8">
    <source>
        <dbReference type="PROSITE" id="PS50850"/>
    </source>
</evidence>
<dbReference type="GO" id="GO:0005886">
    <property type="term" value="C:plasma membrane"/>
    <property type="evidence" value="ECO:0007669"/>
    <property type="project" value="UniProtKB-SubCell"/>
</dbReference>
<dbReference type="InterPro" id="IPR036259">
    <property type="entry name" value="MFS_trans_sf"/>
</dbReference>
<feature type="transmembrane region" description="Helical" evidence="7">
    <location>
        <begin position="207"/>
        <end position="227"/>
    </location>
</feature>
<dbReference type="AlphaFoldDB" id="A0ABD4Z6M6"/>
<dbReference type="InterPro" id="IPR020846">
    <property type="entry name" value="MFS_dom"/>
</dbReference>
<proteinExistence type="predicted"/>
<dbReference type="PROSITE" id="PS50850">
    <property type="entry name" value="MFS"/>
    <property type="match status" value="1"/>
</dbReference>
<feature type="transmembrane region" description="Helical" evidence="7">
    <location>
        <begin position="303"/>
        <end position="326"/>
    </location>
</feature>
<feature type="transmembrane region" description="Helical" evidence="7">
    <location>
        <begin position="247"/>
        <end position="268"/>
    </location>
</feature>
<evidence type="ECO:0000256" key="7">
    <source>
        <dbReference type="SAM" id="Phobius"/>
    </source>
</evidence>
<reference evidence="9 10" key="1">
    <citation type="submission" date="2023-05" db="EMBL/GenBank/DDBJ databases">
        <title>A new hyperthermophilic archaea 'Ignisphaera cupida' sp. nov. and description of the family 'Ignisphaeraceae' fam. nov.</title>
        <authorList>
            <person name="Podosokorskaya O.A."/>
            <person name="Elcheninov A.G."/>
            <person name="Klukina A."/>
            <person name="Merkel A.Y."/>
        </authorList>
    </citation>
    <scope>NUCLEOTIDE SEQUENCE [LARGE SCALE GENOMIC DNA]</scope>
    <source>
        <strain evidence="9 10">4213-co</strain>
    </source>
</reference>
<feature type="transmembrane region" description="Helical" evidence="7">
    <location>
        <begin position="280"/>
        <end position="297"/>
    </location>
</feature>
<dbReference type="Gene3D" id="1.20.1250.20">
    <property type="entry name" value="MFS general substrate transporter like domains"/>
    <property type="match status" value="2"/>
</dbReference>
<evidence type="ECO:0000313" key="9">
    <source>
        <dbReference type="EMBL" id="MDK6028647.1"/>
    </source>
</evidence>
<organism evidence="9 10">
    <name type="scientific">Ignisphaera cupida</name>
    <dbReference type="NCBI Taxonomy" id="3050454"/>
    <lineage>
        <taxon>Archaea</taxon>
        <taxon>Thermoproteota</taxon>
        <taxon>Thermoprotei</taxon>
        <taxon>Desulfurococcales</taxon>
        <taxon>Desulfurococcaceae</taxon>
        <taxon>Ignisphaera</taxon>
    </lineage>
</organism>
<feature type="transmembrane region" description="Helical" evidence="7">
    <location>
        <begin position="7"/>
        <end position="29"/>
    </location>
</feature>
<gene>
    <name evidence="9" type="ORF">QPL79_04670</name>
</gene>
<feature type="transmembrane region" description="Helical" evidence="7">
    <location>
        <begin position="157"/>
        <end position="179"/>
    </location>
</feature>
<evidence type="ECO:0000256" key="6">
    <source>
        <dbReference type="ARBA" id="ARBA00023136"/>
    </source>
</evidence>
<keyword evidence="3" id="KW-1003">Cell membrane</keyword>
<comment type="subcellular location">
    <subcellularLocation>
        <location evidence="1">Cell membrane</location>
        <topology evidence="1">Multi-pass membrane protein</topology>
    </subcellularLocation>
</comment>
<evidence type="ECO:0000256" key="5">
    <source>
        <dbReference type="ARBA" id="ARBA00022989"/>
    </source>
</evidence>
<evidence type="ECO:0000256" key="4">
    <source>
        <dbReference type="ARBA" id="ARBA00022692"/>
    </source>
</evidence>
<name>A0ABD4Z6M6_9CREN</name>
<dbReference type="EMBL" id="JASNVW010000002">
    <property type="protein sequence ID" value="MDK6028647.1"/>
    <property type="molecule type" value="Genomic_DNA"/>
</dbReference>
<comment type="caution">
    <text evidence="9">The sequence shown here is derived from an EMBL/GenBank/DDBJ whole genome shotgun (WGS) entry which is preliminary data.</text>
</comment>
<dbReference type="RefSeq" id="WP_285273623.1">
    <property type="nucleotide sequence ID" value="NZ_JASNVW010000002.1"/>
</dbReference>
<evidence type="ECO:0000256" key="1">
    <source>
        <dbReference type="ARBA" id="ARBA00004651"/>
    </source>
</evidence>
<evidence type="ECO:0000256" key="2">
    <source>
        <dbReference type="ARBA" id="ARBA00022448"/>
    </source>
</evidence>
<dbReference type="SUPFAM" id="SSF103473">
    <property type="entry name" value="MFS general substrate transporter"/>
    <property type="match status" value="1"/>
</dbReference>
<feature type="domain" description="Major facilitator superfamily (MFS) profile" evidence="8">
    <location>
        <begin position="8"/>
        <end position="394"/>
    </location>
</feature>
<feature type="transmembrane region" description="Helical" evidence="7">
    <location>
        <begin position="41"/>
        <end position="65"/>
    </location>
</feature>
<dbReference type="Pfam" id="PF07690">
    <property type="entry name" value="MFS_1"/>
    <property type="match status" value="1"/>
</dbReference>
<keyword evidence="6 7" id="KW-0472">Membrane</keyword>
<dbReference type="InterPro" id="IPR011701">
    <property type="entry name" value="MFS"/>
</dbReference>
<keyword evidence="10" id="KW-1185">Reference proteome</keyword>
<feature type="transmembrane region" description="Helical" evidence="7">
    <location>
        <begin position="338"/>
        <end position="361"/>
    </location>
</feature>